<accession>A0A1Y5RYV6</accession>
<protein>
    <submittedName>
        <fullName evidence="6">Outer membrane protein P6</fullName>
    </submittedName>
</protein>
<dbReference type="InterPro" id="IPR050330">
    <property type="entry name" value="Bact_OuterMem_StrucFunc"/>
</dbReference>
<dbReference type="InterPro" id="IPR006664">
    <property type="entry name" value="OMP_bac"/>
</dbReference>
<sequence>MATRKLLTGSALALVLILGIGACTTANIDALRRSASGGGDAAGGFDAALAREYLAFAELELAQQDWPDQAYFAAKGLSAASGQRPGPEALADWSLPAAQRTLIAARRETLLRWLDGGARERDPGGAARAQVLFDCWIEQQEENWQSADIAYCRDGLTAILTAAGPATAHLPTPDTPRRLVHFDFDSRELDAGAMRNLDELPLGGAGVDGRTLLIQGHSDSAGLPSYNFWLSLKRAEAVADYLRDRGADPARIRIEALGESRPRVATADGAVEPANRRVELWYAALPERDG</sequence>
<proteinExistence type="predicted"/>
<dbReference type="GO" id="GO:0009279">
    <property type="term" value="C:cell outer membrane"/>
    <property type="evidence" value="ECO:0007669"/>
    <property type="project" value="UniProtKB-SubCell"/>
</dbReference>
<dbReference type="Pfam" id="PF00691">
    <property type="entry name" value="OmpA"/>
    <property type="match status" value="1"/>
</dbReference>
<comment type="subcellular location">
    <subcellularLocation>
        <location evidence="1">Cell outer membrane</location>
    </subcellularLocation>
</comment>
<gene>
    <name evidence="6" type="primary">pal</name>
    <name evidence="6" type="ORF">OCH7691_00768</name>
</gene>
<dbReference type="PANTHER" id="PTHR30329">
    <property type="entry name" value="STATOR ELEMENT OF FLAGELLAR MOTOR COMPLEX"/>
    <property type="match status" value="1"/>
</dbReference>
<dbReference type="InterPro" id="IPR006665">
    <property type="entry name" value="OmpA-like"/>
</dbReference>
<keyword evidence="3" id="KW-0998">Cell outer membrane</keyword>
<reference evidence="6 7" key="1">
    <citation type="submission" date="2017-03" db="EMBL/GenBank/DDBJ databases">
        <authorList>
            <person name="Afonso C.L."/>
            <person name="Miller P.J."/>
            <person name="Scott M.A."/>
            <person name="Spackman E."/>
            <person name="Goraichik I."/>
            <person name="Dimitrov K.M."/>
            <person name="Suarez D.L."/>
            <person name="Swayne D.E."/>
        </authorList>
    </citation>
    <scope>NUCLEOTIDE SEQUENCE [LARGE SCALE GENOMIC DNA]</scope>
    <source>
        <strain evidence="6 7">CECT 7691</strain>
    </source>
</reference>
<organism evidence="6 7">
    <name type="scientific">Oceanibacterium hippocampi</name>
    <dbReference type="NCBI Taxonomy" id="745714"/>
    <lineage>
        <taxon>Bacteria</taxon>
        <taxon>Pseudomonadati</taxon>
        <taxon>Pseudomonadota</taxon>
        <taxon>Alphaproteobacteria</taxon>
        <taxon>Sneathiellales</taxon>
        <taxon>Sneathiellaceae</taxon>
        <taxon>Oceanibacterium</taxon>
    </lineage>
</organism>
<evidence type="ECO:0000259" key="5">
    <source>
        <dbReference type="PROSITE" id="PS51123"/>
    </source>
</evidence>
<dbReference type="OrthoDB" id="189250at2"/>
<dbReference type="AlphaFoldDB" id="A0A1Y5RYV6"/>
<dbReference type="PROSITE" id="PS51257">
    <property type="entry name" value="PROKAR_LIPOPROTEIN"/>
    <property type="match status" value="1"/>
</dbReference>
<dbReference type="CDD" id="cd07185">
    <property type="entry name" value="OmpA_C-like"/>
    <property type="match status" value="1"/>
</dbReference>
<evidence type="ECO:0000256" key="2">
    <source>
        <dbReference type="ARBA" id="ARBA00023136"/>
    </source>
</evidence>
<evidence type="ECO:0000313" key="7">
    <source>
        <dbReference type="Proteomes" id="UP000193200"/>
    </source>
</evidence>
<dbReference type="Proteomes" id="UP000193200">
    <property type="component" value="Unassembled WGS sequence"/>
</dbReference>
<evidence type="ECO:0000256" key="3">
    <source>
        <dbReference type="ARBA" id="ARBA00023237"/>
    </source>
</evidence>
<evidence type="ECO:0000313" key="6">
    <source>
        <dbReference type="EMBL" id="SLN25737.1"/>
    </source>
</evidence>
<dbReference type="Gene3D" id="3.30.1330.60">
    <property type="entry name" value="OmpA-like domain"/>
    <property type="match status" value="1"/>
</dbReference>
<dbReference type="SUPFAM" id="SSF103088">
    <property type="entry name" value="OmpA-like"/>
    <property type="match status" value="1"/>
</dbReference>
<dbReference type="RefSeq" id="WP_085882073.1">
    <property type="nucleotide sequence ID" value="NZ_FWFR01000001.1"/>
</dbReference>
<dbReference type="PANTHER" id="PTHR30329:SF21">
    <property type="entry name" value="LIPOPROTEIN YIAD-RELATED"/>
    <property type="match status" value="1"/>
</dbReference>
<feature type="domain" description="OmpA-like" evidence="5">
    <location>
        <begin position="169"/>
        <end position="286"/>
    </location>
</feature>
<dbReference type="EMBL" id="FWFR01000001">
    <property type="protein sequence ID" value="SLN25737.1"/>
    <property type="molecule type" value="Genomic_DNA"/>
</dbReference>
<dbReference type="PROSITE" id="PS51123">
    <property type="entry name" value="OMPA_2"/>
    <property type="match status" value="1"/>
</dbReference>
<name>A0A1Y5RYV6_9PROT</name>
<keyword evidence="2 4" id="KW-0472">Membrane</keyword>
<dbReference type="InterPro" id="IPR036737">
    <property type="entry name" value="OmpA-like_sf"/>
</dbReference>
<evidence type="ECO:0000256" key="4">
    <source>
        <dbReference type="PROSITE-ProRule" id="PRU00473"/>
    </source>
</evidence>
<dbReference type="InParanoid" id="A0A1Y5RYV6"/>
<dbReference type="PRINTS" id="PR01021">
    <property type="entry name" value="OMPADOMAIN"/>
</dbReference>
<keyword evidence="7" id="KW-1185">Reference proteome</keyword>
<evidence type="ECO:0000256" key="1">
    <source>
        <dbReference type="ARBA" id="ARBA00004442"/>
    </source>
</evidence>